<dbReference type="Gene3D" id="3.40.50.11370">
    <property type="match status" value="1"/>
</dbReference>
<dbReference type="GO" id="GO:0047325">
    <property type="term" value="F:inositol-3,4,5,6-tetrakisphosphate 1-kinase activity"/>
    <property type="evidence" value="ECO:0007669"/>
    <property type="project" value="InterPro"/>
</dbReference>
<dbReference type="GO" id="GO:0000287">
    <property type="term" value="F:magnesium ion binding"/>
    <property type="evidence" value="ECO:0007669"/>
    <property type="project" value="InterPro"/>
</dbReference>
<evidence type="ECO:0000256" key="5">
    <source>
        <dbReference type="ARBA" id="ARBA00022741"/>
    </source>
</evidence>
<keyword evidence="6" id="KW-0418">Kinase</keyword>
<evidence type="ECO:0000256" key="1">
    <source>
        <dbReference type="ARBA" id="ARBA00001946"/>
    </source>
</evidence>
<evidence type="ECO:0000256" key="2">
    <source>
        <dbReference type="ARBA" id="ARBA00009601"/>
    </source>
</evidence>
<proteinExistence type="inferred from homology"/>
<dbReference type="InterPro" id="IPR008656">
    <property type="entry name" value="Inositol_tetrakis-P_1-kinase"/>
</dbReference>
<accession>A0AAU9I9Y3</accession>
<evidence type="ECO:0000256" key="6">
    <source>
        <dbReference type="ARBA" id="ARBA00022777"/>
    </source>
</evidence>
<evidence type="ECO:0000256" key="9">
    <source>
        <dbReference type="ARBA" id="ARBA00023235"/>
    </source>
</evidence>
<evidence type="ECO:0000256" key="8">
    <source>
        <dbReference type="ARBA" id="ARBA00022842"/>
    </source>
</evidence>
<dbReference type="PANTHER" id="PTHR14217:SF1">
    <property type="entry name" value="INOSITOL-TETRAKISPHOSPHATE 1-KINASE"/>
    <property type="match status" value="1"/>
</dbReference>
<evidence type="ECO:0000256" key="10">
    <source>
        <dbReference type="PROSITE-ProRule" id="PRU00409"/>
    </source>
</evidence>
<evidence type="ECO:0000313" key="13">
    <source>
        <dbReference type="Proteomes" id="UP001162131"/>
    </source>
</evidence>
<dbReference type="InterPro" id="IPR006439">
    <property type="entry name" value="HAD-SF_hydro_IA"/>
</dbReference>
<keyword evidence="3" id="KW-0808">Transferase</keyword>
<comment type="caution">
    <text evidence="12">The sequence shown here is derived from an EMBL/GenBank/DDBJ whole genome shotgun (WGS) entry which is preliminary data.</text>
</comment>
<name>A0AAU9I9Y3_9CILI</name>
<comment type="cofactor">
    <cofactor evidence="1">
        <name>Mg(2+)</name>
        <dbReference type="ChEBI" id="CHEBI:18420"/>
    </cofactor>
</comment>
<dbReference type="Gene3D" id="3.40.50.1000">
    <property type="entry name" value="HAD superfamily/HAD-like"/>
    <property type="match status" value="1"/>
</dbReference>
<dbReference type="InterPro" id="IPR036412">
    <property type="entry name" value="HAD-like_sf"/>
</dbReference>
<evidence type="ECO:0000313" key="12">
    <source>
        <dbReference type="EMBL" id="CAG9310147.1"/>
    </source>
</evidence>
<dbReference type="InterPro" id="IPR006549">
    <property type="entry name" value="HAD-SF_hydro_IIIA"/>
</dbReference>
<dbReference type="GO" id="GO:0052725">
    <property type="term" value="F:inositol-1,3,4-trisphosphate 6-kinase activity"/>
    <property type="evidence" value="ECO:0007669"/>
    <property type="project" value="InterPro"/>
</dbReference>
<protein>
    <recommendedName>
        <fullName evidence="11">ATP-grasp domain-containing protein</fullName>
    </recommendedName>
</protein>
<dbReference type="InterPro" id="IPR041429">
    <property type="entry name" value="ITPK1_N"/>
</dbReference>
<dbReference type="SUPFAM" id="SSF56059">
    <property type="entry name" value="Glutathione synthetase ATP-binding domain-like"/>
    <property type="match status" value="1"/>
</dbReference>
<feature type="domain" description="ATP-grasp" evidence="11">
    <location>
        <begin position="379"/>
        <end position="575"/>
    </location>
</feature>
<evidence type="ECO:0000256" key="4">
    <source>
        <dbReference type="ARBA" id="ARBA00022723"/>
    </source>
</evidence>
<dbReference type="SUPFAM" id="SSF56784">
    <property type="entry name" value="HAD-like"/>
    <property type="match status" value="1"/>
</dbReference>
<evidence type="ECO:0000256" key="3">
    <source>
        <dbReference type="ARBA" id="ARBA00022679"/>
    </source>
</evidence>
<evidence type="ECO:0000259" key="11">
    <source>
        <dbReference type="PROSITE" id="PS50975"/>
    </source>
</evidence>
<sequence length="576" mass="65882">MVIKGVVFDVGQTLSNQLDKEMLFERCKVYYGYVYDQLVARNLQDRFPCLSSYTREEYVNDLNTLNIGVRKQKNISTEVYTEYRMSEQAIQVLVDRQNTAAGTSENREIYYDLLPVFDEIFSGREAIQQGIYELWPDTLDTLRELKRLGYQIALASNSAHPVKHEQMLEQLGITPFIDVLVVSAYVGVRKPNPKMLEIILERMNLTKEEAVIVGDLLDRDVLMGNLLGVTSIWINAIPYSLDQNLKRIREANPQYMPKAGIVCLSQLIPTINYLNNETPESNQVKVGYYFPHLRKKLETGKQGAFVSNSKVFYMPIELRAPIESLGNFDVIVHKVTDMMLSGKPEDQEGLDNLRAYLESHPNVLLLDPLEGLRITNSRREFLSQFNPILIESQNITVRAPELLTQENIKFPCIVKTNVACQVKGSHSMALVKNQEGLKDAFKFIYGDIVISEWVSHLGGVYKVYVLGDEFQVTPKDSFALDENDFILFDSAKELPSGLRMLPPVQEINEVVVEETNRHLKEFTGLGMLSYDLLIEEGTGDYVIVDLNYFPGYYTFPDYKEAMNRYILSSVNKFREN</sequence>
<dbReference type="AlphaFoldDB" id="A0AAU9I9Y3"/>
<dbReference type="EMBL" id="CAJZBQ010000001">
    <property type="protein sequence ID" value="CAG9310147.1"/>
    <property type="molecule type" value="Genomic_DNA"/>
</dbReference>
<dbReference type="NCBIfam" id="TIGR01662">
    <property type="entry name" value="HAD-SF-IIIA"/>
    <property type="match status" value="1"/>
</dbReference>
<dbReference type="Gene3D" id="3.30.1490.220">
    <property type="match status" value="1"/>
</dbReference>
<dbReference type="Pfam" id="PF17927">
    <property type="entry name" value="Ins134_P3_kin_N"/>
    <property type="match status" value="1"/>
</dbReference>
<comment type="similarity">
    <text evidence="2">Belongs to the ITPK1 family.</text>
</comment>
<gene>
    <name evidence="12" type="ORF">BSTOLATCC_MIC356</name>
</gene>
<dbReference type="InterPro" id="IPR040464">
    <property type="entry name" value="InsP(3)kin_ATP-grasp"/>
</dbReference>
<keyword evidence="4" id="KW-0479">Metal-binding</keyword>
<dbReference type="NCBIfam" id="TIGR01549">
    <property type="entry name" value="HAD-SF-IA-v1"/>
    <property type="match status" value="1"/>
</dbReference>
<dbReference type="GO" id="GO:0005524">
    <property type="term" value="F:ATP binding"/>
    <property type="evidence" value="ECO:0007669"/>
    <property type="project" value="UniProtKB-UniRule"/>
</dbReference>
<dbReference type="Pfam" id="PF00702">
    <property type="entry name" value="Hydrolase"/>
    <property type="match status" value="1"/>
</dbReference>
<dbReference type="PROSITE" id="PS50975">
    <property type="entry name" value="ATP_GRASP"/>
    <property type="match status" value="1"/>
</dbReference>
<dbReference type="InterPro" id="IPR011761">
    <property type="entry name" value="ATP-grasp"/>
</dbReference>
<keyword evidence="5 10" id="KW-0547">Nucleotide-binding</keyword>
<dbReference type="Pfam" id="PF05770">
    <property type="entry name" value="Ins134_P3_kin"/>
    <property type="match status" value="1"/>
</dbReference>
<dbReference type="InterPro" id="IPR023214">
    <property type="entry name" value="HAD_sf"/>
</dbReference>
<dbReference type="PANTHER" id="PTHR14217">
    <property type="entry name" value="INOSITOL-TETRAKISPHOSPHATE 1-KINASE"/>
    <property type="match status" value="1"/>
</dbReference>
<dbReference type="Proteomes" id="UP001162131">
    <property type="component" value="Unassembled WGS sequence"/>
</dbReference>
<dbReference type="GO" id="GO:0016853">
    <property type="term" value="F:isomerase activity"/>
    <property type="evidence" value="ECO:0007669"/>
    <property type="project" value="UniProtKB-KW"/>
</dbReference>
<keyword evidence="13" id="KW-1185">Reference proteome</keyword>
<organism evidence="12 13">
    <name type="scientific">Blepharisma stoltei</name>
    <dbReference type="NCBI Taxonomy" id="1481888"/>
    <lineage>
        <taxon>Eukaryota</taxon>
        <taxon>Sar</taxon>
        <taxon>Alveolata</taxon>
        <taxon>Ciliophora</taxon>
        <taxon>Postciliodesmatophora</taxon>
        <taxon>Heterotrichea</taxon>
        <taxon>Heterotrichida</taxon>
        <taxon>Blepharismidae</taxon>
        <taxon>Blepharisma</taxon>
    </lineage>
</organism>
<dbReference type="GO" id="GO:0032957">
    <property type="term" value="P:inositol trisphosphate metabolic process"/>
    <property type="evidence" value="ECO:0007669"/>
    <property type="project" value="InterPro"/>
</dbReference>
<dbReference type="GO" id="GO:0052726">
    <property type="term" value="F:inositol-1,3,4-trisphosphate 5-kinase activity"/>
    <property type="evidence" value="ECO:0007669"/>
    <property type="project" value="InterPro"/>
</dbReference>
<keyword evidence="8" id="KW-0460">Magnesium</keyword>
<keyword evidence="9" id="KW-0413">Isomerase</keyword>
<dbReference type="GO" id="GO:0005737">
    <property type="term" value="C:cytoplasm"/>
    <property type="evidence" value="ECO:0007669"/>
    <property type="project" value="TreeGrafter"/>
</dbReference>
<reference evidence="12" key="1">
    <citation type="submission" date="2021-09" db="EMBL/GenBank/DDBJ databases">
        <authorList>
            <consortium name="AG Swart"/>
            <person name="Singh M."/>
            <person name="Singh A."/>
            <person name="Seah K."/>
            <person name="Emmerich C."/>
        </authorList>
    </citation>
    <scope>NUCLEOTIDE SEQUENCE</scope>
    <source>
        <strain evidence="12">ATCC30299</strain>
    </source>
</reference>
<keyword evidence="7 10" id="KW-0067">ATP-binding</keyword>
<evidence type="ECO:0000256" key="7">
    <source>
        <dbReference type="ARBA" id="ARBA00022840"/>
    </source>
</evidence>